<dbReference type="RefSeq" id="WP_106480170.1">
    <property type="nucleotide sequence ID" value="NZ_CP032819.1"/>
</dbReference>
<dbReference type="OrthoDB" id="9801609at2"/>
<dbReference type="EMBL" id="CP032819">
    <property type="protein sequence ID" value="AZS29425.1"/>
    <property type="molecule type" value="Genomic_DNA"/>
</dbReference>
<dbReference type="Pfam" id="PF00534">
    <property type="entry name" value="Glycos_transf_1"/>
    <property type="match status" value="1"/>
</dbReference>
<feature type="domain" description="Glycosyltransferase subfamily 4-like N-terminal" evidence="3">
    <location>
        <begin position="17"/>
        <end position="173"/>
    </location>
</feature>
<protein>
    <submittedName>
        <fullName evidence="4">Glycosyltransferase family 1 protein</fullName>
    </submittedName>
</protein>
<dbReference type="Proteomes" id="UP000270673">
    <property type="component" value="Chromosome"/>
</dbReference>
<reference evidence="4 5" key="1">
    <citation type="submission" date="2018-10" db="EMBL/GenBank/DDBJ databases">
        <title>Butyricimonas faecalis sp. nov., isolated from human faeces and emended description of the genus Butyricimonas.</title>
        <authorList>
            <person name="Le Roy T."/>
            <person name="Van der Smissen P."/>
            <person name="Paquot A."/>
            <person name="Delzenne N."/>
            <person name="Muccioli G."/>
            <person name="Collet J.-F."/>
            <person name="Cani P.D."/>
        </authorList>
    </citation>
    <scope>NUCLEOTIDE SEQUENCE [LARGE SCALE GENOMIC DNA]</scope>
    <source>
        <strain evidence="4 5">H184</strain>
    </source>
</reference>
<keyword evidence="1 4" id="KW-0808">Transferase</keyword>
<dbReference type="AlphaFoldDB" id="A0A3Q9IMP5"/>
<organism evidence="4 5">
    <name type="scientific">Butyricimonas faecalis</name>
    <dbReference type="NCBI Taxonomy" id="2093856"/>
    <lineage>
        <taxon>Bacteria</taxon>
        <taxon>Pseudomonadati</taxon>
        <taxon>Bacteroidota</taxon>
        <taxon>Bacteroidia</taxon>
        <taxon>Bacteroidales</taxon>
        <taxon>Odoribacteraceae</taxon>
        <taxon>Butyricimonas</taxon>
    </lineage>
</organism>
<accession>A0A3Q9IMP5</accession>
<dbReference type="InterPro" id="IPR001296">
    <property type="entry name" value="Glyco_trans_1"/>
</dbReference>
<dbReference type="CDD" id="cd03809">
    <property type="entry name" value="GT4_MtfB-like"/>
    <property type="match status" value="1"/>
</dbReference>
<evidence type="ECO:0000259" key="2">
    <source>
        <dbReference type="Pfam" id="PF00534"/>
    </source>
</evidence>
<evidence type="ECO:0000313" key="4">
    <source>
        <dbReference type="EMBL" id="AZS29425.1"/>
    </source>
</evidence>
<feature type="domain" description="Glycosyl transferase family 1" evidence="2">
    <location>
        <begin position="194"/>
        <end position="348"/>
    </location>
</feature>
<evidence type="ECO:0000259" key="3">
    <source>
        <dbReference type="Pfam" id="PF13439"/>
    </source>
</evidence>
<dbReference type="Gene3D" id="3.40.50.2000">
    <property type="entry name" value="Glycogen Phosphorylase B"/>
    <property type="match status" value="2"/>
</dbReference>
<dbReference type="Pfam" id="PF13439">
    <property type="entry name" value="Glyco_transf_4"/>
    <property type="match status" value="1"/>
</dbReference>
<dbReference type="KEGG" id="buy:D8S85_07510"/>
<name>A0A3Q9IMP5_9BACT</name>
<dbReference type="PANTHER" id="PTHR46401:SF2">
    <property type="entry name" value="GLYCOSYLTRANSFERASE WBBK-RELATED"/>
    <property type="match status" value="1"/>
</dbReference>
<evidence type="ECO:0000256" key="1">
    <source>
        <dbReference type="ARBA" id="ARBA00022679"/>
    </source>
</evidence>
<dbReference type="PANTHER" id="PTHR46401">
    <property type="entry name" value="GLYCOSYLTRANSFERASE WBBK-RELATED"/>
    <property type="match status" value="1"/>
</dbReference>
<evidence type="ECO:0000313" key="5">
    <source>
        <dbReference type="Proteomes" id="UP000270673"/>
    </source>
</evidence>
<dbReference type="GO" id="GO:0016757">
    <property type="term" value="F:glycosyltransferase activity"/>
    <property type="evidence" value="ECO:0007669"/>
    <property type="project" value="InterPro"/>
</dbReference>
<sequence length="385" mass="44429">MKIAIEAQRIFRTNKHGMDFVALETIRELQKIDHTHEYYILVAPGEDHCLEESPNFHIVEIKCPTYPLWEQVALPLAIRHIKPDIVHCTSNTAPLCCPAQLVLTLHDIIFLEKRVHNNRSMYQNMGWYYRRFVVPRILKKCKQIITVSQFECHRIQATLHLPEEQIIAIHNGFSERFHPLDSVYDITKKYIPAQEYLFFLGNTDPKKNTPRTLKAYSVYVQQSAHPLPLLIADLKEEIIHQILKQEGIENIKNMLYSPGYIPHSDLPAIYNGARTFLYTSLRESFGIPLLEAMACGTPVITSNTSAIPEIAGDGAILVDPLDANAIARELLKLETDLSYRNQQIAYGLERSKLFSWQHTAEQLLKIYESIYDEKNVMNDYHIQPH</sequence>
<dbReference type="SUPFAM" id="SSF53756">
    <property type="entry name" value="UDP-Glycosyltransferase/glycogen phosphorylase"/>
    <property type="match status" value="1"/>
</dbReference>
<gene>
    <name evidence="4" type="ORF">D8S85_07510</name>
</gene>
<dbReference type="GO" id="GO:0009103">
    <property type="term" value="P:lipopolysaccharide biosynthetic process"/>
    <property type="evidence" value="ECO:0007669"/>
    <property type="project" value="TreeGrafter"/>
</dbReference>
<dbReference type="InterPro" id="IPR028098">
    <property type="entry name" value="Glyco_trans_4-like_N"/>
</dbReference>
<keyword evidence="5" id="KW-1185">Reference proteome</keyword>
<proteinExistence type="predicted"/>